<reference evidence="12" key="2">
    <citation type="submission" date="2010-04" db="EMBL/GenBank/DDBJ databases">
        <authorList>
            <person name="Buell R."/>
            <person name="Hamilton J."/>
            <person name="Hostetler J."/>
        </authorList>
    </citation>
    <scope>NUCLEOTIDE SEQUENCE [LARGE SCALE GENOMIC DNA]</scope>
    <source>
        <strain evidence="12">DAOM:BR144</strain>
    </source>
</reference>
<comment type="subcellular location">
    <subcellularLocation>
        <location evidence="1">Cell membrane</location>
        <topology evidence="1">Multi-pass membrane protein</topology>
    </subcellularLocation>
</comment>
<dbReference type="HOGENOM" id="CLU_048643_2_0_1"/>
<dbReference type="InterPro" id="IPR047664">
    <property type="entry name" value="SWEET"/>
</dbReference>
<evidence type="ECO:0000256" key="2">
    <source>
        <dbReference type="ARBA" id="ARBA00007809"/>
    </source>
</evidence>
<dbReference type="Pfam" id="PF03083">
    <property type="entry name" value="MtN3_slv"/>
    <property type="match status" value="2"/>
</dbReference>
<keyword evidence="5" id="KW-0762">Sugar transport</keyword>
<dbReference type="EMBL" id="GL376606">
    <property type="status" value="NOT_ANNOTATED_CDS"/>
    <property type="molecule type" value="Genomic_DNA"/>
</dbReference>
<feature type="transmembrane region" description="Helical" evidence="10">
    <location>
        <begin position="68"/>
        <end position="88"/>
    </location>
</feature>
<feature type="transmembrane region" description="Helical" evidence="10">
    <location>
        <begin position="190"/>
        <end position="213"/>
    </location>
</feature>
<keyword evidence="12" id="KW-1185">Reference proteome</keyword>
<keyword evidence="8 10" id="KW-1133">Transmembrane helix</keyword>
<organism evidence="11 12">
    <name type="scientific">Globisporangium ultimum (strain ATCC 200006 / CBS 805.95 / DAOM BR144)</name>
    <name type="common">Pythium ultimum</name>
    <dbReference type="NCBI Taxonomy" id="431595"/>
    <lineage>
        <taxon>Eukaryota</taxon>
        <taxon>Sar</taxon>
        <taxon>Stramenopiles</taxon>
        <taxon>Oomycota</taxon>
        <taxon>Peronosporomycetes</taxon>
        <taxon>Pythiales</taxon>
        <taxon>Pythiaceae</taxon>
        <taxon>Globisporangium</taxon>
    </lineage>
</organism>
<evidence type="ECO:0000313" key="11">
    <source>
        <dbReference type="EnsemblProtists" id="PYU1_T011212"/>
    </source>
</evidence>
<feature type="transmembrane region" description="Helical" evidence="10">
    <location>
        <begin position="133"/>
        <end position="150"/>
    </location>
</feature>
<reference evidence="11" key="3">
    <citation type="submission" date="2015-02" db="UniProtKB">
        <authorList>
            <consortium name="EnsemblProtists"/>
        </authorList>
    </citation>
    <scope>IDENTIFICATION</scope>
    <source>
        <strain evidence="11">DAOM BR144</strain>
    </source>
</reference>
<evidence type="ECO:0000256" key="1">
    <source>
        <dbReference type="ARBA" id="ARBA00004651"/>
    </source>
</evidence>
<dbReference type="GO" id="GO:0051119">
    <property type="term" value="F:sugar transmembrane transporter activity"/>
    <property type="evidence" value="ECO:0007669"/>
    <property type="project" value="InterPro"/>
</dbReference>
<accession>K3X1W3</accession>
<evidence type="ECO:0000256" key="8">
    <source>
        <dbReference type="ARBA" id="ARBA00022989"/>
    </source>
</evidence>
<dbReference type="FunFam" id="1.20.1280.290:FF:000007">
    <property type="entry name" value="Bidirectional sugar transporter SWEET7"/>
    <property type="match status" value="2"/>
</dbReference>
<dbReference type="AlphaFoldDB" id="K3X1W3"/>
<dbReference type="PANTHER" id="PTHR10791">
    <property type="entry name" value="RAG1-ACTIVATING PROTEIN 1"/>
    <property type="match status" value="1"/>
</dbReference>
<reference evidence="12" key="1">
    <citation type="journal article" date="2010" name="Genome Biol.">
        <title>Genome sequence of the necrotrophic plant pathogen Pythium ultimum reveals original pathogenicity mechanisms and effector repertoire.</title>
        <authorList>
            <person name="Levesque C.A."/>
            <person name="Brouwer H."/>
            <person name="Cano L."/>
            <person name="Hamilton J.P."/>
            <person name="Holt C."/>
            <person name="Huitema E."/>
            <person name="Raffaele S."/>
            <person name="Robideau G.P."/>
            <person name="Thines M."/>
            <person name="Win J."/>
            <person name="Zerillo M.M."/>
            <person name="Beakes G.W."/>
            <person name="Boore J.L."/>
            <person name="Busam D."/>
            <person name="Dumas B."/>
            <person name="Ferriera S."/>
            <person name="Fuerstenberg S.I."/>
            <person name="Gachon C.M."/>
            <person name="Gaulin E."/>
            <person name="Govers F."/>
            <person name="Grenville-Briggs L."/>
            <person name="Horner N."/>
            <person name="Hostetler J."/>
            <person name="Jiang R.H."/>
            <person name="Johnson J."/>
            <person name="Krajaejun T."/>
            <person name="Lin H."/>
            <person name="Meijer H.J."/>
            <person name="Moore B."/>
            <person name="Morris P."/>
            <person name="Phuntmart V."/>
            <person name="Puiu D."/>
            <person name="Shetty J."/>
            <person name="Stajich J.E."/>
            <person name="Tripathy S."/>
            <person name="Wawra S."/>
            <person name="van West P."/>
            <person name="Whitty B.R."/>
            <person name="Coutinho P.M."/>
            <person name="Henrissat B."/>
            <person name="Martin F."/>
            <person name="Thomas P.D."/>
            <person name="Tyler B.M."/>
            <person name="De Vries R.P."/>
            <person name="Kamoun S."/>
            <person name="Yandell M."/>
            <person name="Tisserat N."/>
            <person name="Buell C.R."/>
        </authorList>
    </citation>
    <scope>NUCLEOTIDE SEQUENCE</scope>
    <source>
        <strain evidence="12">DAOM:BR144</strain>
    </source>
</reference>
<keyword evidence="9 10" id="KW-0472">Membrane</keyword>
<keyword evidence="7" id="KW-0677">Repeat</keyword>
<keyword evidence="4" id="KW-1003">Cell membrane</keyword>
<feature type="transmembrane region" description="Helical" evidence="10">
    <location>
        <begin position="6"/>
        <end position="30"/>
    </location>
</feature>
<dbReference type="InParanoid" id="K3X1W3"/>
<keyword evidence="6 10" id="KW-0812">Transmembrane</keyword>
<proteinExistence type="inferred from homology"/>
<sequence>MSEHDVITVLRFITAFTSLSMILSPTPAVYQIFKTHEIGHTSIISLVGTLGNCTMWTTFGFFEGNYFPVVATFGSGVLISHVYISIYYKYTPERAYVRKVYGFAVSFLLCVVLYAVLGATGVTGQTRTGVRDVIGYAAVCVTLILYGSPFEKVRQVLKYKSAVFIPIHMVCAGSTNNAFWIVYTYLDKDWFLFVTNAACFVLGMGQLTLYFIYNPKRCPVPENYGKEDDHTMISIAQSPREVHLVRSSINSAAITHPPESPSYQVIHSPLAPLHT</sequence>
<dbReference type="VEuPathDB" id="FungiDB:PYU1_G011187"/>
<evidence type="ECO:0000256" key="4">
    <source>
        <dbReference type="ARBA" id="ARBA00022475"/>
    </source>
</evidence>
<evidence type="ECO:0000256" key="5">
    <source>
        <dbReference type="ARBA" id="ARBA00022597"/>
    </source>
</evidence>
<protein>
    <recommendedName>
        <fullName evidence="13">Bidirectional sugar transporter SWEET</fullName>
    </recommendedName>
</protein>
<comment type="similarity">
    <text evidence="2">Belongs to the SWEET sugar transporter family.</text>
</comment>
<name>K3X1W3_GLOUD</name>
<evidence type="ECO:0000256" key="10">
    <source>
        <dbReference type="SAM" id="Phobius"/>
    </source>
</evidence>
<dbReference type="OMA" id="TINEIGC"/>
<feature type="transmembrane region" description="Helical" evidence="10">
    <location>
        <begin position="162"/>
        <end position="184"/>
    </location>
</feature>
<evidence type="ECO:0000313" key="12">
    <source>
        <dbReference type="Proteomes" id="UP000019132"/>
    </source>
</evidence>
<evidence type="ECO:0008006" key="13">
    <source>
        <dbReference type="Google" id="ProtNLM"/>
    </source>
</evidence>
<dbReference type="Gene3D" id="1.20.1280.290">
    <property type="match status" value="2"/>
</dbReference>
<keyword evidence="3" id="KW-0813">Transport</keyword>
<dbReference type="InterPro" id="IPR004316">
    <property type="entry name" value="SWEET_rpt"/>
</dbReference>
<dbReference type="Proteomes" id="UP000019132">
    <property type="component" value="Unassembled WGS sequence"/>
</dbReference>
<dbReference type="EnsemblProtists" id="PYU1_T011212">
    <property type="protein sequence ID" value="PYU1_T011212"/>
    <property type="gene ID" value="PYU1_G011187"/>
</dbReference>
<evidence type="ECO:0000256" key="9">
    <source>
        <dbReference type="ARBA" id="ARBA00023136"/>
    </source>
</evidence>
<dbReference type="eggNOG" id="KOG1623">
    <property type="taxonomic scope" value="Eukaryota"/>
</dbReference>
<dbReference type="PANTHER" id="PTHR10791:SF30">
    <property type="entry name" value="SUGAR TRANSPORTER SWEET1"/>
    <property type="match status" value="1"/>
</dbReference>
<evidence type="ECO:0000256" key="7">
    <source>
        <dbReference type="ARBA" id="ARBA00022737"/>
    </source>
</evidence>
<feature type="transmembrane region" description="Helical" evidence="10">
    <location>
        <begin position="100"/>
        <end position="121"/>
    </location>
</feature>
<evidence type="ECO:0000256" key="6">
    <source>
        <dbReference type="ARBA" id="ARBA00022692"/>
    </source>
</evidence>
<evidence type="ECO:0000256" key="3">
    <source>
        <dbReference type="ARBA" id="ARBA00022448"/>
    </source>
</evidence>
<dbReference type="GO" id="GO:0005886">
    <property type="term" value="C:plasma membrane"/>
    <property type="evidence" value="ECO:0007669"/>
    <property type="project" value="UniProtKB-SubCell"/>
</dbReference>